<dbReference type="InterPro" id="IPR015421">
    <property type="entry name" value="PyrdxlP-dep_Trfase_major"/>
</dbReference>
<evidence type="ECO:0000313" key="8">
    <source>
        <dbReference type="EMBL" id="MFC6182291.1"/>
    </source>
</evidence>
<name>A0ABW1S3K3_9LACO</name>
<dbReference type="Gene3D" id="1.10.10.10">
    <property type="entry name" value="Winged helix-like DNA-binding domain superfamily/Winged helix DNA-binding domain"/>
    <property type="match status" value="1"/>
</dbReference>
<reference evidence="9" key="1">
    <citation type="journal article" date="2019" name="Int. J. Syst. Evol. Microbiol.">
        <title>The Global Catalogue of Microorganisms (GCM) 10K type strain sequencing project: providing services to taxonomists for standard genome sequencing and annotation.</title>
        <authorList>
            <consortium name="The Broad Institute Genomics Platform"/>
            <consortium name="The Broad Institute Genome Sequencing Center for Infectious Disease"/>
            <person name="Wu L."/>
            <person name="Ma J."/>
        </authorList>
    </citation>
    <scope>NUCLEOTIDE SEQUENCE [LARGE SCALE GENOMIC DNA]</scope>
    <source>
        <strain evidence="9">CCM 8933</strain>
    </source>
</reference>
<dbReference type="PANTHER" id="PTHR46577:SF1">
    <property type="entry name" value="HTH-TYPE TRANSCRIPTIONAL REGULATORY PROTEIN GABR"/>
    <property type="match status" value="1"/>
</dbReference>
<dbReference type="InterPro" id="IPR036388">
    <property type="entry name" value="WH-like_DNA-bd_sf"/>
</dbReference>
<evidence type="ECO:0000313" key="9">
    <source>
        <dbReference type="Proteomes" id="UP001596282"/>
    </source>
</evidence>
<comment type="caution">
    <text evidence="8">The sequence shown here is derived from an EMBL/GenBank/DDBJ whole genome shotgun (WGS) entry which is preliminary data.</text>
</comment>
<dbReference type="InterPro" id="IPR036390">
    <property type="entry name" value="WH_DNA-bd_sf"/>
</dbReference>
<dbReference type="Pfam" id="PF00392">
    <property type="entry name" value="GntR"/>
    <property type="match status" value="1"/>
</dbReference>
<dbReference type="GO" id="GO:0008483">
    <property type="term" value="F:transaminase activity"/>
    <property type="evidence" value="ECO:0007669"/>
    <property type="project" value="UniProtKB-KW"/>
</dbReference>
<dbReference type="InterPro" id="IPR000524">
    <property type="entry name" value="Tscrpt_reg_HTH_GntR"/>
</dbReference>
<sequence>MPLDRSAKQPLYLQLYQQLRDQYDPTKQARQKLWSIRKLAQSLSVSKTTVEQAYDQLLAEGYIYSVPGSGYFYHDIQHWPTKPAKPTAITAPLTPQTPVKYDFHYGRMQLLGPSWNAWKRAVREALRQAEQPQQVSDPDAQGLLALREQLVRFLATTRGIKCTPAQIVITNGAKEGLSLLLSILPRGLVGIENPGYRGLSALAAGYGHTTVPLPVTKQGVSLAAIQAARPQVVYTTPAHQFPLGYVLPIAQRLSLLAWAAEQQCLIIEDDYDSTYRYNAQPLPALQSLATANQVAYLGTFAKGIDPTLRMGYLVLPPQLVTAYQQQYQYRSAMVAGLLQQAMVNYFENGAYYRHLSRSRSLNRQKYQRLCQLLDVTDLIHPIATGAGLHLVVQIPDIPQAAVLTALAQAEIRIYPLDSNWQAMPSHDYYLLGFTALTVREIEVAVPKLIQVCADLRAQQNG</sequence>
<dbReference type="SUPFAM" id="SSF53383">
    <property type="entry name" value="PLP-dependent transferases"/>
    <property type="match status" value="1"/>
</dbReference>
<evidence type="ECO:0000256" key="1">
    <source>
        <dbReference type="ARBA" id="ARBA00005384"/>
    </source>
</evidence>
<keyword evidence="2 8" id="KW-0808">Transferase</keyword>
<evidence type="ECO:0000256" key="3">
    <source>
        <dbReference type="ARBA" id="ARBA00022898"/>
    </source>
</evidence>
<dbReference type="InterPro" id="IPR004839">
    <property type="entry name" value="Aminotransferase_I/II_large"/>
</dbReference>
<evidence type="ECO:0000256" key="2">
    <source>
        <dbReference type="ARBA" id="ARBA00022576"/>
    </source>
</evidence>
<dbReference type="PROSITE" id="PS50949">
    <property type="entry name" value="HTH_GNTR"/>
    <property type="match status" value="1"/>
</dbReference>
<dbReference type="Gene3D" id="3.40.640.10">
    <property type="entry name" value="Type I PLP-dependent aspartate aminotransferase-like (Major domain)"/>
    <property type="match status" value="1"/>
</dbReference>
<dbReference type="SMART" id="SM00345">
    <property type="entry name" value="HTH_GNTR"/>
    <property type="match status" value="1"/>
</dbReference>
<dbReference type="Pfam" id="PF00155">
    <property type="entry name" value="Aminotran_1_2"/>
    <property type="match status" value="1"/>
</dbReference>
<dbReference type="CDD" id="cd07377">
    <property type="entry name" value="WHTH_GntR"/>
    <property type="match status" value="1"/>
</dbReference>
<dbReference type="EMBL" id="JBHSSC010000044">
    <property type="protein sequence ID" value="MFC6182291.1"/>
    <property type="molecule type" value="Genomic_DNA"/>
</dbReference>
<dbReference type="InterPro" id="IPR015424">
    <property type="entry name" value="PyrdxlP-dep_Trfase"/>
</dbReference>
<dbReference type="InterPro" id="IPR051446">
    <property type="entry name" value="HTH_trans_reg/aminotransferase"/>
</dbReference>
<dbReference type="SUPFAM" id="SSF46785">
    <property type="entry name" value="Winged helix' DNA-binding domain"/>
    <property type="match status" value="1"/>
</dbReference>
<keyword evidence="6" id="KW-0804">Transcription</keyword>
<dbReference type="CDD" id="cd00609">
    <property type="entry name" value="AAT_like"/>
    <property type="match status" value="1"/>
</dbReference>
<organism evidence="8 9">
    <name type="scientific">Lactiplantibacillus daowaiensis</name>
    <dbReference type="NCBI Taxonomy" id="2559918"/>
    <lineage>
        <taxon>Bacteria</taxon>
        <taxon>Bacillati</taxon>
        <taxon>Bacillota</taxon>
        <taxon>Bacilli</taxon>
        <taxon>Lactobacillales</taxon>
        <taxon>Lactobacillaceae</taxon>
        <taxon>Lactiplantibacillus</taxon>
    </lineage>
</organism>
<comment type="similarity">
    <text evidence="1">In the C-terminal section; belongs to the class-I pyridoxal-phosphate-dependent aminotransferase family.</text>
</comment>
<keyword evidence="2 8" id="KW-0032">Aminotransferase</keyword>
<keyword evidence="5" id="KW-0238">DNA-binding</keyword>
<dbReference type="Proteomes" id="UP001596282">
    <property type="component" value="Unassembled WGS sequence"/>
</dbReference>
<dbReference type="RefSeq" id="WP_137627536.1">
    <property type="nucleotide sequence ID" value="NZ_BJDJ01000002.1"/>
</dbReference>
<keyword evidence="3" id="KW-0663">Pyridoxal phosphate</keyword>
<evidence type="ECO:0000256" key="5">
    <source>
        <dbReference type="ARBA" id="ARBA00023125"/>
    </source>
</evidence>
<gene>
    <name evidence="8" type="ORF">ACFP5Y_13725</name>
</gene>
<accession>A0ABW1S3K3</accession>
<keyword evidence="4" id="KW-0805">Transcription regulation</keyword>
<proteinExistence type="inferred from homology"/>
<evidence type="ECO:0000256" key="6">
    <source>
        <dbReference type="ARBA" id="ARBA00023163"/>
    </source>
</evidence>
<evidence type="ECO:0000259" key="7">
    <source>
        <dbReference type="PROSITE" id="PS50949"/>
    </source>
</evidence>
<dbReference type="PANTHER" id="PTHR46577">
    <property type="entry name" value="HTH-TYPE TRANSCRIPTIONAL REGULATORY PROTEIN GABR"/>
    <property type="match status" value="1"/>
</dbReference>
<feature type="domain" description="HTH gntR-type" evidence="7">
    <location>
        <begin position="9"/>
        <end position="76"/>
    </location>
</feature>
<keyword evidence="9" id="KW-1185">Reference proteome</keyword>
<evidence type="ECO:0000256" key="4">
    <source>
        <dbReference type="ARBA" id="ARBA00023015"/>
    </source>
</evidence>
<protein>
    <submittedName>
        <fullName evidence="8">PLP-dependent aminotransferase family protein</fullName>
    </submittedName>
</protein>